<evidence type="ECO:0000256" key="2">
    <source>
        <dbReference type="ARBA" id="ARBA00011977"/>
    </source>
</evidence>
<evidence type="ECO:0000256" key="1">
    <source>
        <dbReference type="ARBA" id="ARBA00000142"/>
    </source>
</evidence>
<dbReference type="InterPro" id="IPR003358">
    <property type="entry name" value="tRNA_(Gua-N-7)_MeTrfase_Trmb"/>
</dbReference>
<evidence type="ECO:0000313" key="7">
    <source>
        <dbReference type="EMBL" id="SUZ87172.1"/>
    </source>
</evidence>
<evidence type="ECO:0000256" key="3">
    <source>
        <dbReference type="ARBA" id="ARBA00022603"/>
    </source>
</evidence>
<organism evidence="7">
    <name type="scientific">marine metagenome</name>
    <dbReference type="NCBI Taxonomy" id="408172"/>
    <lineage>
        <taxon>unclassified sequences</taxon>
        <taxon>metagenomes</taxon>
        <taxon>ecological metagenomes</taxon>
    </lineage>
</organism>
<evidence type="ECO:0000256" key="4">
    <source>
        <dbReference type="ARBA" id="ARBA00022679"/>
    </source>
</evidence>
<dbReference type="PROSITE" id="PS51625">
    <property type="entry name" value="SAM_MT_TRMB"/>
    <property type="match status" value="1"/>
</dbReference>
<dbReference type="InterPro" id="IPR029063">
    <property type="entry name" value="SAM-dependent_MTases_sf"/>
</dbReference>
<dbReference type="InterPro" id="IPR055361">
    <property type="entry name" value="tRNA_methyltr_TrmB_bact"/>
</dbReference>
<dbReference type="Gene3D" id="3.40.50.150">
    <property type="entry name" value="Vaccinia Virus protein VP39"/>
    <property type="match status" value="1"/>
</dbReference>
<keyword evidence="3" id="KW-0489">Methyltransferase</keyword>
<dbReference type="Pfam" id="PF02390">
    <property type="entry name" value="Methyltransf_4"/>
    <property type="match status" value="1"/>
</dbReference>
<proteinExistence type="inferred from homology"/>
<dbReference type="AlphaFoldDB" id="A0A381R665"/>
<name>A0A381R665_9ZZZZ</name>
<dbReference type="PANTHER" id="PTHR23417">
    <property type="entry name" value="3-DEOXY-D-MANNO-OCTULOSONIC-ACID TRANSFERASE/TRNA GUANINE-N 7 - -METHYLTRANSFERASE"/>
    <property type="match status" value="1"/>
</dbReference>
<dbReference type="HAMAP" id="MF_01057">
    <property type="entry name" value="tRNA_methyltr_TrmB"/>
    <property type="match status" value="1"/>
</dbReference>
<dbReference type="EMBL" id="UINC01001712">
    <property type="protein sequence ID" value="SUZ87172.1"/>
    <property type="molecule type" value="Genomic_DNA"/>
</dbReference>
<comment type="catalytic activity">
    <reaction evidence="1">
        <text>guanosine(46) in tRNA + S-adenosyl-L-methionine = N(7)-methylguanosine(46) in tRNA + S-adenosyl-L-homocysteine</text>
        <dbReference type="Rhea" id="RHEA:42708"/>
        <dbReference type="Rhea" id="RHEA-COMP:10188"/>
        <dbReference type="Rhea" id="RHEA-COMP:10189"/>
        <dbReference type="ChEBI" id="CHEBI:57856"/>
        <dbReference type="ChEBI" id="CHEBI:59789"/>
        <dbReference type="ChEBI" id="CHEBI:74269"/>
        <dbReference type="ChEBI" id="CHEBI:74480"/>
        <dbReference type="EC" id="2.1.1.33"/>
    </reaction>
</comment>
<protein>
    <recommendedName>
        <fullName evidence="2">tRNA (guanine(46)-N(7))-methyltransferase</fullName>
        <ecNumber evidence="2">2.1.1.33</ecNumber>
    </recommendedName>
</protein>
<dbReference type="NCBIfam" id="TIGR00091">
    <property type="entry name" value="tRNA (guanosine(46)-N7)-methyltransferase TrmB"/>
    <property type="match status" value="1"/>
</dbReference>
<keyword evidence="5" id="KW-0949">S-adenosyl-L-methionine</keyword>
<sequence length="178" mass="20586">MVELFKDTKKRVVLEVGFGDGDNLIATAINEPSSNVIGIEVYRSGIGHCLINAKKNNLKNLKIICFDAVEVLNQHTPNNSIDTINIFFPDPWPKKRHRKRRLISETFVLLLKSKLTNRGLVHICTDWPDYNEDIRKLFKHIKNFKPVENIPERTQTKYEKKAMALGHVIYESAYRLVL</sequence>
<accession>A0A381R665</accession>
<reference evidence="7" key="1">
    <citation type="submission" date="2018-05" db="EMBL/GenBank/DDBJ databases">
        <authorList>
            <person name="Lanie J.A."/>
            <person name="Ng W.-L."/>
            <person name="Kazmierczak K.M."/>
            <person name="Andrzejewski T.M."/>
            <person name="Davidsen T.M."/>
            <person name="Wayne K.J."/>
            <person name="Tettelin H."/>
            <person name="Glass J.I."/>
            <person name="Rusch D."/>
            <person name="Podicherti R."/>
            <person name="Tsui H.-C.T."/>
            <person name="Winkler M.E."/>
        </authorList>
    </citation>
    <scope>NUCLEOTIDE SEQUENCE</scope>
</reference>
<dbReference type="GO" id="GO:0043527">
    <property type="term" value="C:tRNA methyltransferase complex"/>
    <property type="evidence" value="ECO:0007669"/>
    <property type="project" value="TreeGrafter"/>
</dbReference>
<evidence type="ECO:0000256" key="5">
    <source>
        <dbReference type="ARBA" id="ARBA00022691"/>
    </source>
</evidence>
<dbReference type="GO" id="GO:0008176">
    <property type="term" value="F:tRNA (guanine(46)-N7)-methyltransferase activity"/>
    <property type="evidence" value="ECO:0007669"/>
    <property type="project" value="UniProtKB-EC"/>
</dbReference>
<keyword evidence="6" id="KW-0819">tRNA processing</keyword>
<dbReference type="EC" id="2.1.1.33" evidence="2"/>
<evidence type="ECO:0000256" key="6">
    <source>
        <dbReference type="ARBA" id="ARBA00022694"/>
    </source>
</evidence>
<keyword evidence="4" id="KW-0808">Transferase</keyword>
<dbReference type="SUPFAM" id="SSF53335">
    <property type="entry name" value="S-adenosyl-L-methionine-dependent methyltransferases"/>
    <property type="match status" value="1"/>
</dbReference>
<gene>
    <name evidence="7" type="ORF">METZ01_LOCUS40026</name>
</gene>
<dbReference type="PANTHER" id="PTHR23417:SF14">
    <property type="entry name" value="PENTACOTRIPEPTIDE-REPEAT REGION OF PRORP DOMAIN-CONTAINING PROTEIN"/>
    <property type="match status" value="1"/>
</dbReference>